<name>M2Y5F3_DOTSN</name>
<sequence>MASGSGTVRAHSFYAYVPLVRCPEPPEGISFATGWHRFIGIPNFWICSKCYVNWIEKTTFVKHCEPFFHDPLPGARCVCQFNTERAKRLLVASVETGDDMGLLHYAYKRSQINSCGGPVGVEGGHRLKWFTNPDIPGFLSCEACFEDYILATPVAAKFIARDVRDHQSRDVWHCDLSVPYIKRNLLQHGKPGSWHLFVDAAKHRITLPHCKSEVALRSRNWSRPIDQRLKMRICESCMLDHFDGLSTTKKFTTDSIEGLPDYVEIENCDFLMPSMRYATLQLFANYEMWQDAASRIVAKPEYDMSATCFGDKWNPTSEVPNFNVCKPCYFGLIHPAGFDAFFRLKAYPYGLDRTCDLCNGGSRSASVRRR</sequence>
<dbReference type="STRING" id="675120.M2Y5F3"/>
<evidence type="ECO:0000313" key="1">
    <source>
        <dbReference type="EMBL" id="EME43464.1"/>
    </source>
</evidence>
<reference evidence="1 2" key="2">
    <citation type="journal article" date="2012" name="PLoS Pathog.">
        <title>Diverse lifestyles and strategies of plant pathogenesis encoded in the genomes of eighteen Dothideomycetes fungi.</title>
        <authorList>
            <person name="Ohm R.A."/>
            <person name="Feau N."/>
            <person name="Henrissat B."/>
            <person name="Schoch C.L."/>
            <person name="Horwitz B.A."/>
            <person name="Barry K.W."/>
            <person name="Condon B.J."/>
            <person name="Copeland A.C."/>
            <person name="Dhillon B."/>
            <person name="Glaser F."/>
            <person name="Hesse C.N."/>
            <person name="Kosti I."/>
            <person name="LaButti K."/>
            <person name="Lindquist E.A."/>
            <person name="Lucas S."/>
            <person name="Salamov A.A."/>
            <person name="Bradshaw R.E."/>
            <person name="Ciuffetti L."/>
            <person name="Hamelin R.C."/>
            <person name="Kema G.H.J."/>
            <person name="Lawrence C."/>
            <person name="Scott J.A."/>
            <person name="Spatafora J.W."/>
            <person name="Turgeon B.G."/>
            <person name="de Wit P.J.G.M."/>
            <person name="Zhong S."/>
            <person name="Goodwin S.B."/>
            <person name="Grigoriev I.V."/>
        </authorList>
    </citation>
    <scope>NUCLEOTIDE SEQUENCE [LARGE SCALE GENOMIC DNA]</scope>
    <source>
        <strain evidence="2">NZE10 / CBS 128990</strain>
    </source>
</reference>
<protein>
    <submittedName>
        <fullName evidence="1">Uncharacterized protein</fullName>
    </submittedName>
</protein>
<dbReference type="EMBL" id="KB446540">
    <property type="protein sequence ID" value="EME43464.1"/>
    <property type="molecule type" value="Genomic_DNA"/>
</dbReference>
<gene>
    <name evidence="1" type="ORF">DOTSEDRAFT_35719</name>
</gene>
<proteinExistence type="predicted"/>
<dbReference type="OrthoDB" id="5324692at2759"/>
<dbReference type="AlphaFoldDB" id="M2Y5F3"/>
<organism evidence="1 2">
    <name type="scientific">Dothistroma septosporum (strain NZE10 / CBS 128990)</name>
    <name type="common">Red band needle blight fungus</name>
    <name type="synonym">Mycosphaerella pini</name>
    <dbReference type="NCBI Taxonomy" id="675120"/>
    <lineage>
        <taxon>Eukaryota</taxon>
        <taxon>Fungi</taxon>
        <taxon>Dikarya</taxon>
        <taxon>Ascomycota</taxon>
        <taxon>Pezizomycotina</taxon>
        <taxon>Dothideomycetes</taxon>
        <taxon>Dothideomycetidae</taxon>
        <taxon>Mycosphaerellales</taxon>
        <taxon>Mycosphaerellaceae</taxon>
        <taxon>Dothistroma</taxon>
    </lineage>
</organism>
<dbReference type="OMA" id="CTACYLD"/>
<dbReference type="Proteomes" id="UP000016933">
    <property type="component" value="Unassembled WGS sequence"/>
</dbReference>
<reference evidence="2" key="1">
    <citation type="journal article" date="2012" name="PLoS Genet.">
        <title>The genomes of the fungal plant pathogens Cladosporium fulvum and Dothistroma septosporum reveal adaptation to different hosts and lifestyles but also signatures of common ancestry.</title>
        <authorList>
            <person name="de Wit P.J.G.M."/>
            <person name="van der Burgt A."/>
            <person name="Oekmen B."/>
            <person name="Stergiopoulos I."/>
            <person name="Abd-Elsalam K.A."/>
            <person name="Aerts A.L."/>
            <person name="Bahkali A.H."/>
            <person name="Beenen H.G."/>
            <person name="Chettri P."/>
            <person name="Cox M.P."/>
            <person name="Datema E."/>
            <person name="de Vries R.P."/>
            <person name="Dhillon B."/>
            <person name="Ganley A.R."/>
            <person name="Griffiths S.A."/>
            <person name="Guo Y."/>
            <person name="Hamelin R.C."/>
            <person name="Henrissat B."/>
            <person name="Kabir M.S."/>
            <person name="Jashni M.K."/>
            <person name="Kema G."/>
            <person name="Klaubauf S."/>
            <person name="Lapidus A."/>
            <person name="Levasseur A."/>
            <person name="Lindquist E."/>
            <person name="Mehrabi R."/>
            <person name="Ohm R.A."/>
            <person name="Owen T.J."/>
            <person name="Salamov A."/>
            <person name="Schwelm A."/>
            <person name="Schijlen E."/>
            <person name="Sun H."/>
            <person name="van den Burg H.A."/>
            <person name="van Ham R.C.H.J."/>
            <person name="Zhang S."/>
            <person name="Goodwin S.B."/>
            <person name="Grigoriev I.V."/>
            <person name="Collemare J."/>
            <person name="Bradshaw R.E."/>
        </authorList>
    </citation>
    <scope>NUCLEOTIDE SEQUENCE [LARGE SCALE GENOMIC DNA]</scope>
    <source>
        <strain evidence="2">NZE10 / CBS 128990</strain>
    </source>
</reference>
<keyword evidence="2" id="KW-1185">Reference proteome</keyword>
<dbReference type="eggNOG" id="ENOG502RFFW">
    <property type="taxonomic scope" value="Eukaryota"/>
</dbReference>
<dbReference type="HOGENOM" id="CLU_748076_0_0_1"/>
<evidence type="ECO:0000313" key="2">
    <source>
        <dbReference type="Proteomes" id="UP000016933"/>
    </source>
</evidence>
<accession>M2Y5F3</accession>